<dbReference type="InterPro" id="IPR016170">
    <property type="entry name" value="Cytok_DH_C_sf"/>
</dbReference>
<keyword evidence="6" id="KW-1185">Reference proteome</keyword>
<evidence type="ECO:0000259" key="4">
    <source>
        <dbReference type="PROSITE" id="PS51387"/>
    </source>
</evidence>
<evidence type="ECO:0000256" key="3">
    <source>
        <dbReference type="SAM" id="MobiDB-lite"/>
    </source>
</evidence>
<dbReference type="GO" id="GO:0004458">
    <property type="term" value="F:D-lactate dehydrogenase (cytochrome) activity"/>
    <property type="evidence" value="ECO:0007669"/>
    <property type="project" value="TreeGrafter"/>
</dbReference>
<dbReference type="InterPro" id="IPR016171">
    <property type="entry name" value="Vanillyl_alc_oxidase_C-sub2"/>
</dbReference>
<dbReference type="InterPro" id="IPR036318">
    <property type="entry name" value="FAD-bd_PCMH-like_sf"/>
</dbReference>
<dbReference type="Gene3D" id="3.30.465.10">
    <property type="match status" value="1"/>
</dbReference>
<gene>
    <name evidence="5" type="ORF">NEMBOFW57_008207</name>
</gene>
<name>A0AAD4EQU0_9PEZI</name>
<dbReference type="InterPro" id="IPR016166">
    <property type="entry name" value="FAD-bd_PCMH"/>
</dbReference>
<dbReference type="PANTHER" id="PTHR11748:SF114">
    <property type="entry name" value="ARYL-ALCOHOL OXIDASE VANILLYL-ALCOHOL OXIDASE (AFU_ORTHOLOGUE AFUA_3G09500)-RELATED"/>
    <property type="match status" value="1"/>
</dbReference>
<dbReference type="InterPro" id="IPR016167">
    <property type="entry name" value="FAD-bd_PCMH_sub1"/>
</dbReference>
<dbReference type="SUPFAM" id="SSF56176">
    <property type="entry name" value="FAD-binding/transporter-associated domain-like"/>
    <property type="match status" value="1"/>
</dbReference>
<evidence type="ECO:0000313" key="6">
    <source>
        <dbReference type="Proteomes" id="UP001197093"/>
    </source>
</evidence>
<evidence type="ECO:0000256" key="1">
    <source>
        <dbReference type="ARBA" id="ARBA00022630"/>
    </source>
</evidence>
<accession>A0AAD4EQU0</accession>
<dbReference type="PANTHER" id="PTHR11748">
    <property type="entry name" value="D-LACTATE DEHYDROGENASE"/>
    <property type="match status" value="1"/>
</dbReference>
<dbReference type="Proteomes" id="UP001197093">
    <property type="component" value="Unassembled WGS sequence"/>
</dbReference>
<dbReference type="InterPro" id="IPR016169">
    <property type="entry name" value="FAD-bd_PCMH_sub2"/>
</dbReference>
<dbReference type="GO" id="GO:0008720">
    <property type="term" value="F:D-lactate dehydrogenase (NAD+) activity"/>
    <property type="evidence" value="ECO:0007669"/>
    <property type="project" value="TreeGrafter"/>
</dbReference>
<organism evidence="5 6">
    <name type="scientific">Staphylotrichum longicolle</name>
    <dbReference type="NCBI Taxonomy" id="669026"/>
    <lineage>
        <taxon>Eukaryota</taxon>
        <taxon>Fungi</taxon>
        <taxon>Dikarya</taxon>
        <taxon>Ascomycota</taxon>
        <taxon>Pezizomycotina</taxon>
        <taxon>Sordariomycetes</taxon>
        <taxon>Sordariomycetidae</taxon>
        <taxon>Sordariales</taxon>
        <taxon>Chaetomiaceae</taxon>
        <taxon>Staphylotrichum</taxon>
    </lineage>
</organism>
<dbReference type="GO" id="GO:0071949">
    <property type="term" value="F:FAD binding"/>
    <property type="evidence" value="ECO:0007669"/>
    <property type="project" value="InterPro"/>
</dbReference>
<dbReference type="Gene3D" id="1.10.45.10">
    <property type="entry name" value="Vanillyl-alcohol Oxidase, Chain A, domain 4"/>
    <property type="match status" value="1"/>
</dbReference>
<protein>
    <recommendedName>
        <fullName evidence="4">FAD-binding PCMH-type domain-containing protein</fullName>
    </recommendedName>
</protein>
<dbReference type="EMBL" id="JAHCVI010000004">
    <property type="protein sequence ID" value="KAG7285911.1"/>
    <property type="molecule type" value="Genomic_DNA"/>
</dbReference>
<keyword evidence="2" id="KW-0274">FAD</keyword>
<dbReference type="Pfam" id="PF01565">
    <property type="entry name" value="FAD_binding_4"/>
    <property type="match status" value="1"/>
</dbReference>
<evidence type="ECO:0000256" key="2">
    <source>
        <dbReference type="ARBA" id="ARBA00022827"/>
    </source>
</evidence>
<dbReference type="GO" id="GO:0005739">
    <property type="term" value="C:mitochondrion"/>
    <property type="evidence" value="ECO:0007669"/>
    <property type="project" value="TreeGrafter"/>
</dbReference>
<feature type="domain" description="FAD-binding PCMH-type" evidence="4">
    <location>
        <begin position="52"/>
        <end position="221"/>
    </location>
</feature>
<reference evidence="5" key="1">
    <citation type="submission" date="2023-02" db="EMBL/GenBank/DDBJ databases">
        <authorList>
            <person name="Palmer J.M."/>
        </authorList>
    </citation>
    <scope>NUCLEOTIDE SEQUENCE</scope>
    <source>
        <strain evidence="5">FW57</strain>
    </source>
</reference>
<evidence type="ECO:0000313" key="5">
    <source>
        <dbReference type="EMBL" id="KAG7285911.1"/>
    </source>
</evidence>
<dbReference type="AlphaFoldDB" id="A0AAD4EQU0"/>
<dbReference type="InterPro" id="IPR006094">
    <property type="entry name" value="Oxid_FAD_bind_N"/>
</dbReference>
<feature type="region of interest" description="Disordered" evidence="3">
    <location>
        <begin position="25"/>
        <end position="60"/>
    </location>
</feature>
<dbReference type="InterPro" id="IPR016164">
    <property type="entry name" value="FAD-linked_Oxase-like_C"/>
</dbReference>
<dbReference type="Gene3D" id="3.30.43.10">
    <property type="entry name" value="Uridine Diphospho-n-acetylenolpyruvylglucosamine Reductase, domain 2"/>
    <property type="match status" value="1"/>
</dbReference>
<comment type="caution">
    <text evidence="5">The sequence shown here is derived from an EMBL/GenBank/DDBJ whole genome shotgun (WGS) entry which is preliminary data.</text>
</comment>
<dbReference type="SUPFAM" id="SSF55103">
    <property type="entry name" value="FAD-linked oxidases, C-terminal domain"/>
    <property type="match status" value="1"/>
</dbReference>
<keyword evidence="1" id="KW-0285">Flavoprotein</keyword>
<dbReference type="Gene3D" id="3.40.462.10">
    <property type="entry name" value="FAD-linked oxidases, C-terminal domain"/>
    <property type="match status" value="1"/>
</dbReference>
<proteinExistence type="predicted"/>
<dbReference type="GO" id="GO:1903457">
    <property type="term" value="P:lactate catabolic process"/>
    <property type="evidence" value="ECO:0007669"/>
    <property type="project" value="TreeGrafter"/>
</dbReference>
<sequence length="534" mass="58856">MQLAPGEARREEFLQAAAAIVGEANLSRDPSTGAPEGLNGSHSYGDPFPLGRPHVPGPAVRPETVEQVREIVRAANKFQVSLWTVSRGKNLGYGGSAPVVDGSVILDLHKMNRIIEINEEYGYAIVEPGVTFIDLYNEIQRRKLNLWISVPAIGWGSVVGNTLERGFGYTPDAVHYKQQCGMEVVLPDGDLLRTGMGTVEDSKVLLITGIVTKMGIHMSPAPEAYTRILVEVPEEADLAPLVGTMTDLMRRRIITNPPQLFDRMTQIIEAARKDPKSVESLGPYATFEHHIPDEIIDAVSKKLGLPAWRAGFALYGPPEALPGLLEAVKARFKLVKGAKLTHETFTAPPGQYLRGEDVRADFLPQHGVPGLEHAQAFSSAEDGLWHNCYSPVLPPSGRELYEWYVGARKITADHDLNFVADFHVFDRYVISINLIMFHPSAKGRLHDVQLALMEHSKRLGYLEYRTHVSFMDLTAANQSFNNGAFGRFTTMLKDAIDPNGILSPGKQGIWNSSAKVQRSHLAEMEKLSIGGNKQ</sequence>
<dbReference type="PROSITE" id="PS51387">
    <property type="entry name" value="FAD_PCMH"/>
    <property type="match status" value="1"/>
</dbReference>